<feature type="compositionally biased region" description="Polar residues" evidence="5">
    <location>
        <begin position="20"/>
        <end position="48"/>
    </location>
</feature>
<feature type="transmembrane region" description="Helical" evidence="6">
    <location>
        <begin position="327"/>
        <end position="351"/>
    </location>
</feature>
<dbReference type="PANTHER" id="PTHR23501">
    <property type="entry name" value="MAJOR FACILITATOR SUPERFAMILY"/>
    <property type="match status" value="1"/>
</dbReference>
<dbReference type="PANTHER" id="PTHR23501:SF33">
    <property type="entry name" value="MAJOR FACILITATOR SUPERFAMILY (MFS) PROFILE DOMAIN-CONTAINING PROTEIN"/>
    <property type="match status" value="1"/>
</dbReference>
<dbReference type="GO" id="GO:0015174">
    <property type="term" value="F:basic amino acid transmembrane transporter activity"/>
    <property type="evidence" value="ECO:0007669"/>
    <property type="project" value="TreeGrafter"/>
</dbReference>
<comment type="subcellular location">
    <subcellularLocation>
        <location evidence="1">Membrane</location>
        <topology evidence="1">Multi-pass membrane protein</topology>
    </subcellularLocation>
</comment>
<sequence>MAVSASSPDPLDANIDERTPLNSSAQHATPSANTPDYSSITKGLTSDVHSSHGSDEERPLINPPESSGKDVTALTSISTVIGVLLLGEFISNADATLVMAATGRISSEFNRLRDASWLSTAYTLGLCAAQPMGPLAAVAALLVVWKLKLAHPVTEKSVRRVDFLGTFLLATGIITSTVIMDQAGQSFAWASLSTAILATLSLSAFVAFVLVELYVAPEPIFELRMLRKPNVTPSYLIGSLQITAQVGMMFSVPLYFQVTSKASATVAGGHLVPAVIGNTLGGLIAGAFIRRTGQFKVLLILAGLVASVAYLLLFLRWNGHTGFWESLYIIPGGMGTGFCSAAAFVSMTAFLMPQEVAMATGGYFLLFSFAMTAGVTVTNSLLGTVFKRQMEQHLTGPGAKKIIERALSDTSYINGLQGHVRDVVVKGYVAGLRYTYRPYGVDPGSLQEFISLRQARRPNG</sequence>
<evidence type="ECO:0000256" key="5">
    <source>
        <dbReference type="SAM" id="MobiDB-lite"/>
    </source>
</evidence>
<accession>A0A146F9T8</accession>
<keyword evidence="3 6" id="KW-1133">Transmembrane helix</keyword>
<dbReference type="EMBL" id="BCWF01000015">
    <property type="protein sequence ID" value="GAT22311.1"/>
    <property type="molecule type" value="Genomic_DNA"/>
</dbReference>
<dbReference type="Gene3D" id="1.20.1250.20">
    <property type="entry name" value="MFS general substrate transporter like domains"/>
    <property type="match status" value="1"/>
</dbReference>
<evidence type="ECO:0000256" key="2">
    <source>
        <dbReference type="ARBA" id="ARBA00022692"/>
    </source>
</evidence>
<organism evidence="7 8">
    <name type="scientific">Aspergillus kawachii</name>
    <name type="common">White koji mold</name>
    <name type="synonym">Aspergillus awamori var. kawachi</name>
    <dbReference type="NCBI Taxonomy" id="1069201"/>
    <lineage>
        <taxon>Eukaryota</taxon>
        <taxon>Fungi</taxon>
        <taxon>Dikarya</taxon>
        <taxon>Ascomycota</taxon>
        <taxon>Pezizomycotina</taxon>
        <taxon>Eurotiomycetes</taxon>
        <taxon>Eurotiomycetidae</taxon>
        <taxon>Eurotiales</taxon>
        <taxon>Aspergillaceae</taxon>
        <taxon>Aspergillus</taxon>
        <taxon>Aspergillus subgen. Circumdati</taxon>
    </lineage>
</organism>
<dbReference type="GO" id="GO:0000329">
    <property type="term" value="C:fungal-type vacuole membrane"/>
    <property type="evidence" value="ECO:0007669"/>
    <property type="project" value="TreeGrafter"/>
</dbReference>
<gene>
    <name evidence="7" type="ORF">RIB2604_01503440</name>
</gene>
<feature type="transmembrane region" description="Helical" evidence="6">
    <location>
        <begin position="295"/>
        <end position="315"/>
    </location>
</feature>
<dbReference type="AlphaFoldDB" id="A0A146F9T8"/>
<feature type="transmembrane region" description="Helical" evidence="6">
    <location>
        <begin position="121"/>
        <end position="143"/>
    </location>
</feature>
<evidence type="ECO:0000256" key="4">
    <source>
        <dbReference type="ARBA" id="ARBA00023136"/>
    </source>
</evidence>
<feature type="transmembrane region" description="Helical" evidence="6">
    <location>
        <begin position="268"/>
        <end position="289"/>
    </location>
</feature>
<dbReference type="Proteomes" id="UP000075230">
    <property type="component" value="Unassembled WGS sequence"/>
</dbReference>
<comment type="caution">
    <text evidence="7">The sequence shown here is derived from an EMBL/GenBank/DDBJ whole genome shotgun (WGS) entry which is preliminary data.</text>
</comment>
<dbReference type="InterPro" id="IPR036259">
    <property type="entry name" value="MFS_trans_sf"/>
</dbReference>
<reference evidence="7 8" key="1">
    <citation type="journal article" date="2016" name="DNA Res.">
        <title>Genome sequence of Aspergillus luchuensis NBRC 4314.</title>
        <authorList>
            <person name="Yamada O."/>
            <person name="Machida M."/>
            <person name="Hosoyama A."/>
            <person name="Goto M."/>
            <person name="Takahashi T."/>
            <person name="Futagami T."/>
            <person name="Yamagata Y."/>
            <person name="Takeuchi M."/>
            <person name="Kobayashi T."/>
            <person name="Koike H."/>
            <person name="Abe K."/>
            <person name="Asai K."/>
            <person name="Arita M."/>
            <person name="Fujita N."/>
            <person name="Fukuda K."/>
            <person name="Higa K."/>
            <person name="Horikawa H."/>
            <person name="Ishikawa T."/>
            <person name="Jinno K."/>
            <person name="Kato Y."/>
            <person name="Kirimura K."/>
            <person name="Mizutani O."/>
            <person name="Nakasone K."/>
            <person name="Sano M."/>
            <person name="Shiraishi Y."/>
            <person name="Tsukahara M."/>
            <person name="Gomi K."/>
        </authorList>
    </citation>
    <scope>NUCLEOTIDE SEQUENCE [LARGE SCALE GENOMIC DNA]</scope>
    <source>
        <strain evidence="7 8">RIB 2604</strain>
    </source>
</reference>
<feature type="transmembrane region" description="Helical" evidence="6">
    <location>
        <begin position="363"/>
        <end position="382"/>
    </location>
</feature>
<feature type="transmembrane region" description="Helical" evidence="6">
    <location>
        <begin position="187"/>
        <end position="215"/>
    </location>
</feature>
<evidence type="ECO:0000256" key="1">
    <source>
        <dbReference type="ARBA" id="ARBA00004141"/>
    </source>
</evidence>
<keyword evidence="4 6" id="KW-0472">Membrane</keyword>
<name>A0A146F9T8_ASPKA</name>
<dbReference type="SUPFAM" id="SSF103473">
    <property type="entry name" value="MFS general substrate transporter"/>
    <property type="match status" value="1"/>
</dbReference>
<feature type="transmembrane region" description="Helical" evidence="6">
    <location>
        <begin position="163"/>
        <end position="180"/>
    </location>
</feature>
<evidence type="ECO:0000313" key="7">
    <source>
        <dbReference type="EMBL" id="GAT22311.1"/>
    </source>
</evidence>
<feature type="transmembrane region" description="Helical" evidence="6">
    <location>
        <begin position="235"/>
        <end position="256"/>
    </location>
</feature>
<protein>
    <submittedName>
        <fullName evidence="7">Multidrug resistance protein Fnx1</fullName>
    </submittedName>
</protein>
<keyword evidence="2 6" id="KW-0812">Transmembrane</keyword>
<feature type="compositionally biased region" description="Basic and acidic residues" evidence="5">
    <location>
        <begin position="49"/>
        <end position="59"/>
    </location>
</feature>
<evidence type="ECO:0000256" key="3">
    <source>
        <dbReference type="ARBA" id="ARBA00022989"/>
    </source>
</evidence>
<reference evidence="8" key="2">
    <citation type="submission" date="2016-02" db="EMBL/GenBank/DDBJ databases">
        <title>Genome sequencing of Aspergillus luchuensis NBRC 4314.</title>
        <authorList>
            <person name="Yamada O."/>
        </authorList>
    </citation>
    <scope>NUCLEOTIDE SEQUENCE [LARGE SCALE GENOMIC DNA]</scope>
    <source>
        <strain evidence="8">RIB 2604</strain>
    </source>
</reference>
<evidence type="ECO:0000256" key="6">
    <source>
        <dbReference type="SAM" id="Phobius"/>
    </source>
</evidence>
<feature type="region of interest" description="Disordered" evidence="5">
    <location>
        <begin position="1"/>
        <end position="69"/>
    </location>
</feature>
<proteinExistence type="predicted"/>
<evidence type="ECO:0000313" key="8">
    <source>
        <dbReference type="Proteomes" id="UP000075230"/>
    </source>
</evidence>
<dbReference type="VEuPathDB" id="FungiDB:ASPFODRAFT_29226"/>